<protein>
    <recommendedName>
        <fullName evidence="3">Nudix hydrolase domain-containing protein</fullName>
    </recommendedName>
</protein>
<dbReference type="AlphaFoldDB" id="A0A1G2HUP9"/>
<accession>A0A1G2HUP9</accession>
<dbReference type="InterPro" id="IPR015797">
    <property type="entry name" value="NUDIX_hydrolase-like_dom_sf"/>
</dbReference>
<reference evidence="1 2" key="1">
    <citation type="journal article" date="2016" name="Nat. Commun.">
        <title>Thousands of microbial genomes shed light on interconnected biogeochemical processes in an aquifer system.</title>
        <authorList>
            <person name="Anantharaman K."/>
            <person name="Brown C.T."/>
            <person name="Hug L.A."/>
            <person name="Sharon I."/>
            <person name="Castelle C.J."/>
            <person name="Probst A.J."/>
            <person name="Thomas B.C."/>
            <person name="Singh A."/>
            <person name="Wilkins M.J."/>
            <person name="Karaoz U."/>
            <person name="Brodie E.L."/>
            <person name="Williams K.H."/>
            <person name="Hubbard S.S."/>
            <person name="Banfield J.F."/>
        </authorList>
    </citation>
    <scope>NUCLEOTIDE SEQUENCE [LARGE SCALE GENOMIC DNA]</scope>
</reference>
<proteinExistence type="predicted"/>
<dbReference type="STRING" id="1802205.A3C58_00640"/>
<gene>
    <name evidence="1" type="ORF">A3C58_00640</name>
</gene>
<evidence type="ECO:0000313" key="1">
    <source>
        <dbReference type="EMBL" id="OGZ66129.1"/>
    </source>
</evidence>
<name>A0A1G2HUP9_9BACT</name>
<dbReference type="SUPFAM" id="SSF55811">
    <property type="entry name" value="Nudix"/>
    <property type="match status" value="1"/>
</dbReference>
<dbReference type="Proteomes" id="UP000178380">
    <property type="component" value="Unassembled WGS sequence"/>
</dbReference>
<organism evidence="1 2">
    <name type="scientific">Candidatus Staskawiczbacteria bacterium RIFCSPHIGHO2_02_FULL_34_10</name>
    <dbReference type="NCBI Taxonomy" id="1802205"/>
    <lineage>
        <taxon>Bacteria</taxon>
        <taxon>Candidatus Staskawicziibacteriota</taxon>
    </lineage>
</organism>
<evidence type="ECO:0008006" key="3">
    <source>
        <dbReference type="Google" id="ProtNLM"/>
    </source>
</evidence>
<sequence length="88" mass="10154">MKKIVFQGKKFSIIHKTLHRGKLVKNIEYCQRPTSIIVLVVSKNNKILLLKENSLERRGYSWGLVSGHVEKNEKKSRYGGKKRAFGRG</sequence>
<evidence type="ECO:0000313" key="2">
    <source>
        <dbReference type="Proteomes" id="UP000178380"/>
    </source>
</evidence>
<dbReference type="EMBL" id="MHOR01000034">
    <property type="protein sequence ID" value="OGZ66129.1"/>
    <property type="molecule type" value="Genomic_DNA"/>
</dbReference>
<comment type="caution">
    <text evidence="1">The sequence shown here is derived from an EMBL/GenBank/DDBJ whole genome shotgun (WGS) entry which is preliminary data.</text>
</comment>
<dbReference type="Gene3D" id="3.90.79.10">
    <property type="entry name" value="Nucleoside Triphosphate Pyrophosphohydrolase"/>
    <property type="match status" value="1"/>
</dbReference>